<protein>
    <recommendedName>
        <fullName evidence="2">T6SS Phospholipase effector Tle1-like catalytic domain-containing protein</fullName>
    </recommendedName>
</protein>
<evidence type="ECO:0000313" key="3">
    <source>
        <dbReference type="EMBL" id="RDW91677.1"/>
    </source>
</evidence>
<reference evidence="3 4" key="1">
    <citation type="journal article" date="2018" name="IMA Fungus">
        <title>IMA Genome-F 9: Draft genome sequence of Annulohypoxylon stygium, Aspergillus mulundensis, Berkeleyomyces basicola (syn. Thielaviopsis basicola), Ceratocystis smalleyi, two Cercospora beticola strains, Coleophoma cylindrospora, Fusarium fracticaudum, Phialophora cf. hyalina, and Morchella septimelata.</title>
        <authorList>
            <person name="Wingfield B.D."/>
            <person name="Bills G.F."/>
            <person name="Dong Y."/>
            <person name="Huang W."/>
            <person name="Nel W.J."/>
            <person name="Swalarsk-Parry B.S."/>
            <person name="Vaghefi N."/>
            <person name="Wilken P.M."/>
            <person name="An Z."/>
            <person name="de Beer Z.W."/>
            <person name="De Vos L."/>
            <person name="Chen L."/>
            <person name="Duong T.A."/>
            <person name="Gao Y."/>
            <person name="Hammerbacher A."/>
            <person name="Kikkert J.R."/>
            <person name="Li Y."/>
            <person name="Li H."/>
            <person name="Li K."/>
            <person name="Li Q."/>
            <person name="Liu X."/>
            <person name="Ma X."/>
            <person name="Naidoo K."/>
            <person name="Pethybridge S.J."/>
            <person name="Sun J."/>
            <person name="Steenkamp E.T."/>
            <person name="van der Nest M.A."/>
            <person name="van Wyk S."/>
            <person name="Wingfield M.J."/>
            <person name="Xiong C."/>
            <person name="Yue Q."/>
            <person name="Zhang X."/>
        </authorList>
    </citation>
    <scope>NUCLEOTIDE SEQUENCE [LARGE SCALE GENOMIC DNA]</scope>
    <source>
        <strain evidence="3 4">BP5796</strain>
    </source>
</reference>
<dbReference type="PANTHER" id="PTHR33840:SF1">
    <property type="entry name" value="TLE1 PHOSPHOLIPASE DOMAIN-CONTAINING PROTEIN"/>
    <property type="match status" value="1"/>
</dbReference>
<proteinExistence type="predicted"/>
<dbReference type="AlphaFoldDB" id="A0A3D8SZC7"/>
<dbReference type="InterPro" id="IPR018712">
    <property type="entry name" value="Tle1-like_cat"/>
</dbReference>
<dbReference type="Proteomes" id="UP000256328">
    <property type="component" value="Unassembled WGS sequence"/>
</dbReference>
<feature type="domain" description="T6SS Phospholipase effector Tle1-like catalytic" evidence="2">
    <location>
        <begin position="28"/>
        <end position="210"/>
    </location>
</feature>
<organism evidence="3 4">
    <name type="scientific">Coleophoma crateriformis</name>
    <dbReference type="NCBI Taxonomy" id="565419"/>
    <lineage>
        <taxon>Eukaryota</taxon>
        <taxon>Fungi</taxon>
        <taxon>Dikarya</taxon>
        <taxon>Ascomycota</taxon>
        <taxon>Pezizomycotina</taxon>
        <taxon>Leotiomycetes</taxon>
        <taxon>Helotiales</taxon>
        <taxon>Dermateaceae</taxon>
        <taxon>Coleophoma</taxon>
    </lineage>
</organism>
<sequence>MGDRTLSHPDSSHTEPQNASNAPGFPSKRLIVCCAGTWNSGDVAGQPLTNVAKIARCISDVDRHDGRNFVQIVHYEPGIGTGTRRNANIRDGMFGKGIGKTIRSAYTFICLNWSNPKDEIVLIGFSRGAFAARCIAQFINDVGLLTKNGLRHLPKLFALWKHMESKDDKVLKRKCSELRDWKELQENVQIEACAVWDTVCAVGAAGFPWAKYLPRNWVPHQRYRTDNPGSGQVLNQYWFAGDHADVGGGHEDMTHANIALAWMISQLKDNIWFNKENIWAITTTRSWSKPSPDDDLMSEHSPDKRSCKVIAKVSIPLDLGI</sequence>
<keyword evidence="4" id="KW-1185">Reference proteome</keyword>
<gene>
    <name evidence="3" type="ORF">BP5796_02842</name>
</gene>
<evidence type="ECO:0000256" key="1">
    <source>
        <dbReference type="SAM" id="MobiDB-lite"/>
    </source>
</evidence>
<feature type="region of interest" description="Disordered" evidence="1">
    <location>
        <begin position="1"/>
        <end position="23"/>
    </location>
</feature>
<dbReference type="PANTHER" id="PTHR33840">
    <property type="match status" value="1"/>
</dbReference>
<evidence type="ECO:0000313" key="4">
    <source>
        <dbReference type="Proteomes" id="UP000256328"/>
    </source>
</evidence>
<comment type="caution">
    <text evidence="3">The sequence shown here is derived from an EMBL/GenBank/DDBJ whole genome shotgun (WGS) entry which is preliminary data.</text>
</comment>
<name>A0A3D8SZC7_9HELO</name>
<dbReference type="EMBL" id="PDLN01000003">
    <property type="protein sequence ID" value="RDW91677.1"/>
    <property type="molecule type" value="Genomic_DNA"/>
</dbReference>
<dbReference type="OrthoDB" id="3162439at2759"/>
<evidence type="ECO:0000259" key="2">
    <source>
        <dbReference type="Pfam" id="PF09994"/>
    </source>
</evidence>
<feature type="compositionally biased region" description="Basic and acidic residues" evidence="1">
    <location>
        <begin position="1"/>
        <end position="13"/>
    </location>
</feature>
<accession>A0A3D8SZC7</accession>
<dbReference type="Pfam" id="PF09994">
    <property type="entry name" value="T6SS_Tle1-like_cat"/>
    <property type="match status" value="1"/>
</dbReference>